<dbReference type="Gramene" id="rna-AYBTSS11_LOCUS6788">
    <property type="protein sequence ID" value="CAJ1934207.1"/>
    <property type="gene ID" value="gene-AYBTSS11_LOCUS6788"/>
</dbReference>
<dbReference type="Proteomes" id="UP001189624">
    <property type="component" value="Chromosome 2"/>
</dbReference>
<dbReference type="AlphaFoldDB" id="A0AA86VDJ6"/>
<evidence type="ECO:0000313" key="2">
    <source>
        <dbReference type="Proteomes" id="UP001189624"/>
    </source>
</evidence>
<name>A0AA86VDJ6_9FABA</name>
<proteinExistence type="predicted"/>
<evidence type="ECO:0000313" key="1">
    <source>
        <dbReference type="EMBL" id="CAJ1934207.1"/>
    </source>
</evidence>
<accession>A0AA86VDJ6</accession>
<gene>
    <name evidence="1" type="ORF">AYBTSS11_LOCUS6788</name>
</gene>
<dbReference type="EMBL" id="OY731399">
    <property type="protein sequence ID" value="CAJ1934207.1"/>
    <property type="molecule type" value="Genomic_DNA"/>
</dbReference>
<organism evidence="1 2">
    <name type="scientific">Sphenostylis stenocarpa</name>
    <dbReference type="NCBI Taxonomy" id="92480"/>
    <lineage>
        <taxon>Eukaryota</taxon>
        <taxon>Viridiplantae</taxon>
        <taxon>Streptophyta</taxon>
        <taxon>Embryophyta</taxon>
        <taxon>Tracheophyta</taxon>
        <taxon>Spermatophyta</taxon>
        <taxon>Magnoliopsida</taxon>
        <taxon>eudicotyledons</taxon>
        <taxon>Gunneridae</taxon>
        <taxon>Pentapetalae</taxon>
        <taxon>rosids</taxon>
        <taxon>fabids</taxon>
        <taxon>Fabales</taxon>
        <taxon>Fabaceae</taxon>
        <taxon>Papilionoideae</taxon>
        <taxon>50 kb inversion clade</taxon>
        <taxon>NPAAA clade</taxon>
        <taxon>indigoferoid/millettioid clade</taxon>
        <taxon>Phaseoleae</taxon>
        <taxon>Sphenostylis</taxon>
    </lineage>
</organism>
<sequence length="97" mass="11031">MGKIEIPMLVQLKLKHLIGDSMVVPAEKHGYAASEDVEARFLLLRHHKAPFSKACFPARLSESHGELDRLKAHDVITLKKLTCVPYTLNYVFKSHHK</sequence>
<keyword evidence="2" id="KW-1185">Reference proteome</keyword>
<reference evidence="1" key="1">
    <citation type="submission" date="2023-10" db="EMBL/GenBank/DDBJ databases">
        <authorList>
            <person name="Domelevo Entfellner J.-B."/>
        </authorList>
    </citation>
    <scope>NUCLEOTIDE SEQUENCE</scope>
</reference>
<protein>
    <submittedName>
        <fullName evidence="1">Uncharacterized protein</fullName>
    </submittedName>
</protein>